<protein>
    <submittedName>
        <fullName evidence="1">Uncharacterized protein</fullName>
    </submittedName>
</protein>
<dbReference type="InterPro" id="IPR029016">
    <property type="entry name" value="GAF-like_dom_sf"/>
</dbReference>
<sequence>MVWADLSKKAFESLYNHDGVVEGVVSIMVPVHEFAEEERAELQAQVAKAARTISSMLGHG</sequence>
<name>A0A3S0WGX9_9GAMM</name>
<proteinExistence type="predicted"/>
<reference evidence="1 2" key="1">
    <citation type="submission" date="2018-12" db="EMBL/GenBank/DDBJ databases">
        <title>three novel Halomonas strain isolated from plants.</title>
        <authorList>
            <person name="Sun C."/>
        </authorList>
    </citation>
    <scope>NUCLEOTIDE SEQUENCE [LARGE SCALE GENOMIC DNA]</scope>
    <source>
        <strain evidence="1 2">DSM 19434</strain>
    </source>
</reference>
<comment type="caution">
    <text evidence="1">The sequence shown here is derived from an EMBL/GenBank/DDBJ whole genome shotgun (WGS) entry which is preliminary data.</text>
</comment>
<gene>
    <name evidence="1" type="ORF">ELY33_13835</name>
</gene>
<accession>A0A3S0WGX9</accession>
<organism evidence="1 2">
    <name type="scientific">Vreelandella andesensis</name>
    <dbReference type="NCBI Taxonomy" id="447567"/>
    <lineage>
        <taxon>Bacteria</taxon>
        <taxon>Pseudomonadati</taxon>
        <taxon>Pseudomonadota</taxon>
        <taxon>Gammaproteobacteria</taxon>
        <taxon>Oceanospirillales</taxon>
        <taxon>Halomonadaceae</taxon>
        <taxon>Vreelandella</taxon>
    </lineage>
</organism>
<dbReference type="Gene3D" id="3.30.450.40">
    <property type="match status" value="1"/>
</dbReference>
<evidence type="ECO:0000313" key="1">
    <source>
        <dbReference type="EMBL" id="RUR28631.1"/>
    </source>
</evidence>
<keyword evidence="2" id="KW-1185">Reference proteome</keyword>
<dbReference type="OrthoDB" id="9807558at2"/>
<dbReference type="EMBL" id="RZHG01000025">
    <property type="protein sequence ID" value="RUR28631.1"/>
    <property type="molecule type" value="Genomic_DNA"/>
</dbReference>
<evidence type="ECO:0000313" key="2">
    <source>
        <dbReference type="Proteomes" id="UP000287336"/>
    </source>
</evidence>
<dbReference type="SUPFAM" id="SSF55781">
    <property type="entry name" value="GAF domain-like"/>
    <property type="match status" value="1"/>
</dbReference>
<dbReference type="AlphaFoldDB" id="A0A3S0WGX9"/>
<dbReference type="RefSeq" id="WP_126948504.1">
    <property type="nucleotide sequence ID" value="NZ_RZHG01000025.1"/>
</dbReference>
<dbReference type="Proteomes" id="UP000287336">
    <property type="component" value="Unassembled WGS sequence"/>
</dbReference>